<proteinExistence type="predicted"/>
<keyword evidence="6" id="KW-1185">Reference proteome</keyword>
<protein>
    <recommendedName>
        <fullName evidence="4">ABC transporter TMD0 domain-containing protein</fullName>
    </recommendedName>
</protein>
<reference evidence="5" key="1">
    <citation type="submission" date="2020-11" db="EMBL/GenBank/DDBJ databases">
        <authorList>
            <person name="Tran Van P."/>
        </authorList>
    </citation>
    <scope>NUCLEOTIDE SEQUENCE</scope>
</reference>
<sequence>VTETKCQHYLGQYCAGGNGNWSGVVDWPPVKGVSVRSFSAHNDSTSRSPVLSNGSLKNSSVRNCETSDDDQSWNTTRPEFSQCFRQTVLIWIPSAFLWLFAPMECIIIARSKARLIPWNIYNMSRIISVAIICLFALLDCLFCIYLYGVHDEQRDAFQFAAPFVTFATFLLLEYFIDGGEYTRVEWFGFSC</sequence>
<feature type="transmembrane region" description="Helical" evidence="3">
    <location>
        <begin position="156"/>
        <end position="176"/>
    </location>
</feature>
<evidence type="ECO:0000256" key="2">
    <source>
        <dbReference type="SAM" id="MobiDB-lite"/>
    </source>
</evidence>
<feature type="compositionally biased region" description="Polar residues" evidence="2">
    <location>
        <begin position="41"/>
        <end position="64"/>
    </location>
</feature>
<dbReference type="AlphaFoldDB" id="A0A7R9LGI3"/>
<feature type="non-terminal residue" evidence="5">
    <location>
        <position position="1"/>
    </location>
</feature>
<gene>
    <name evidence="5" type="ORF">OSB1V03_LOCUS17987</name>
</gene>
<dbReference type="EMBL" id="CAJPIZ010022783">
    <property type="protein sequence ID" value="CAG2118035.1"/>
    <property type="molecule type" value="Genomic_DNA"/>
</dbReference>
<organism evidence="5">
    <name type="scientific">Medioppia subpectinata</name>
    <dbReference type="NCBI Taxonomy" id="1979941"/>
    <lineage>
        <taxon>Eukaryota</taxon>
        <taxon>Metazoa</taxon>
        <taxon>Ecdysozoa</taxon>
        <taxon>Arthropoda</taxon>
        <taxon>Chelicerata</taxon>
        <taxon>Arachnida</taxon>
        <taxon>Acari</taxon>
        <taxon>Acariformes</taxon>
        <taxon>Sarcoptiformes</taxon>
        <taxon>Oribatida</taxon>
        <taxon>Brachypylina</taxon>
        <taxon>Oppioidea</taxon>
        <taxon>Oppiidae</taxon>
        <taxon>Medioppia</taxon>
    </lineage>
</organism>
<feature type="domain" description="ABC transporter TMD0" evidence="4">
    <location>
        <begin position="71"/>
        <end position="171"/>
    </location>
</feature>
<dbReference type="Pfam" id="PF24357">
    <property type="entry name" value="TMD0_ABC"/>
    <property type="match status" value="1"/>
</dbReference>
<keyword evidence="3" id="KW-1133">Transmembrane helix</keyword>
<feature type="region of interest" description="Disordered" evidence="2">
    <location>
        <begin position="41"/>
        <end position="70"/>
    </location>
</feature>
<evidence type="ECO:0000259" key="4">
    <source>
        <dbReference type="Pfam" id="PF24357"/>
    </source>
</evidence>
<evidence type="ECO:0000256" key="1">
    <source>
        <dbReference type="ARBA" id="ARBA00004141"/>
    </source>
</evidence>
<accession>A0A7R9LGI3</accession>
<dbReference type="InterPro" id="IPR056227">
    <property type="entry name" value="TMD0_ABC"/>
</dbReference>
<comment type="subcellular location">
    <subcellularLocation>
        <location evidence="1">Membrane</location>
        <topology evidence="1">Multi-pass membrane protein</topology>
    </subcellularLocation>
</comment>
<evidence type="ECO:0000313" key="5">
    <source>
        <dbReference type="EMBL" id="CAD7639962.1"/>
    </source>
</evidence>
<evidence type="ECO:0000313" key="6">
    <source>
        <dbReference type="Proteomes" id="UP000759131"/>
    </source>
</evidence>
<dbReference type="GO" id="GO:0016020">
    <property type="term" value="C:membrane"/>
    <property type="evidence" value="ECO:0007669"/>
    <property type="project" value="UniProtKB-SubCell"/>
</dbReference>
<dbReference type="Proteomes" id="UP000759131">
    <property type="component" value="Unassembled WGS sequence"/>
</dbReference>
<feature type="non-terminal residue" evidence="5">
    <location>
        <position position="191"/>
    </location>
</feature>
<keyword evidence="3" id="KW-0812">Transmembrane</keyword>
<feature type="transmembrane region" description="Helical" evidence="3">
    <location>
        <begin position="88"/>
        <end position="109"/>
    </location>
</feature>
<evidence type="ECO:0000256" key="3">
    <source>
        <dbReference type="SAM" id="Phobius"/>
    </source>
</evidence>
<name>A0A7R9LGI3_9ACAR</name>
<keyword evidence="3" id="KW-0472">Membrane</keyword>
<dbReference type="EMBL" id="OC877358">
    <property type="protein sequence ID" value="CAD7639962.1"/>
    <property type="molecule type" value="Genomic_DNA"/>
</dbReference>
<feature type="transmembrane region" description="Helical" evidence="3">
    <location>
        <begin position="129"/>
        <end position="150"/>
    </location>
</feature>